<dbReference type="RefSeq" id="WP_014450093.1">
    <property type="nucleotide sequence ID" value="NC_017094.1"/>
</dbReference>
<dbReference type="PANTHER" id="PTHR43877">
    <property type="entry name" value="AMINOALKYLPHOSPHONATE N-ACETYLTRANSFERASE-RELATED-RELATED"/>
    <property type="match status" value="1"/>
</dbReference>
<dbReference type="InterPro" id="IPR016181">
    <property type="entry name" value="Acyl_CoA_acyltransferase"/>
</dbReference>
<dbReference type="InterPro" id="IPR050832">
    <property type="entry name" value="Bact_Acetyltransf"/>
</dbReference>
<keyword evidence="1 4" id="KW-0808">Transferase</keyword>
<dbReference type="InterPro" id="IPR000182">
    <property type="entry name" value="GNAT_dom"/>
</dbReference>
<dbReference type="OrthoDB" id="9797826at2"/>
<keyword evidence="2" id="KW-0012">Acyltransferase</keyword>
<reference evidence="4 5" key="1">
    <citation type="journal article" date="2012" name="J. Bacteriol.">
        <title>Complete Genome Sequence of Leptospirillum ferrooxidans Strain C2-3, Isolated from a Fresh Volcanic Ash Deposit on the Island of Miyake, Japan.</title>
        <authorList>
            <person name="Fujimura R."/>
            <person name="Sato Y."/>
            <person name="Nishizawa T."/>
            <person name="Oshima K."/>
            <person name="Kim S.-W."/>
            <person name="Hattori M."/>
            <person name="Kamijo T."/>
            <person name="Ohta H."/>
        </authorList>
    </citation>
    <scope>NUCLEOTIDE SEQUENCE [LARGE SCALE GENOMIC DNA]</scope>
    <source>
        <strain evidence="4 5">C2-3</strain>
    </source>
</reference>
<dbReference type="PROSITE" id="PS51186">
    <property type="entry name" value="GNAT"/>
    <property type="match status" value="1"/>
</dbReference>
<dbReference type="HOGENOM" id="CLU_013985_34_9_0"/>
<evidence type="ECO:0000313" key="5">
    <source>
        <dbReference type="Proteomes" id="UP000007382"/>
    </source>
</evidence>
<evidence type="ECO:0000259" key="3">
    <source>
        <dbReference type="PROSITE" id="PS51186"/>
    </source>
</evidence>
<dbReference type="GO" id="GO:0016747">
    <property type="term" value="F:acyltransferase activity, transferring groups other than amino-acyl groups"/>
    <property type="evidence" value="ECO:0007669"/>
    <property type="project" value="InterPro"/>
</dbReference>
<gene>
    <name evidence="4" type="ordered locus">LFE_1932</name>
</gene>
<dbReference type="KEGG" id="lfc:LFE_1932"/>
<sequence>MKQSLSFEQAAKSDIPDLLELLKILFEIENEFRYDPERQAAGLHLLIDSDHSVVFLCREEKINRILAMATVQLLISTSEGGLSAQIEDVVVLPDSRRMGIGTELLAQCQAWAIEHGALRMQLSADDRNLGAKKFYIRNGWFRSAMRIFRKGVFQNSEGR</sequence>
<dbReference type="CDD" id="cd04301">
    <property type="entry name" value="NAT_SF"/>
    <property type="match status" value="1"/>
</dbReference>
<evidence type="ECO:0000256" key="1">
    <source>
        <dbReference type="ARBA" id="ARBA00022679"/>
    </source>
</evidence>
<dbReference type="AlphaFoldDB" id="I0IQR0"/>
<dbReference type="PANTHER" id="PTHR43877:SF2">
    <property type="entry name" value="AMINOALKYLPHOSPHONATE N-ACETYLTRANSFERASE-RELATED"/>
    <property type="match status" value="1"/>
</dbReference>
<dbReference type="STRING" id="1162668.LFE_1932"/>
<keyword evidence="5" id="KW-1185">Reference proteome</keyword>
<dbReference type="Gene3D" id="3.40.630.30">
    <property type="match status" value="1"/>
</dbReference>
<dbReference type="SUPFAM" id="SSF55729">
    <property type="entry name" value="Acyl-CoA N-acyltransferases (Nat)"/>
    <property type="match status" value="1"/>
</dbReference>
<dbReference type="PATRIC" id="fig|1162668.3.peg.2295"/>
<accession>I0IQR0</accession>
<dbReference type="eggNOG" id="COG0456">
    <property type="taxonomic scope" value="Bacteria"/>
</dbReference>
<dbReference type="Pfam" id="PF00583">
    <property type="entry name" value="Acetyltransf_1"/>
    <property type="match status" value="1"/>
</dbReference>
<evidence type="ECO:0000313" key="4">
    <source>
        <dbReference type="EMBL" id="BAM07609.1"/>
    </source>
</evidence>
<name>I0IQR0_LEPFC</name>
<organism evidence="4 5">
    <name type="scientific">Leptospirillum ferrooxidans (strain C2-3)</name>
    <dbReference type="NCBI Taxonomy" id="1162668"/>
    <lineage>
        <taxon>Bacteria</taxon>
        <taxon>Pseudomonadati</taxon>
        <taxon>Nitrospirota</taxon>
        <taxon>Nitrospiria</taxon>
        <taxon>Nitrospirales</taxon>
        <taxon>Nitrospiraceae</taxon>
        <taxon>Leptospirillum</taxon>
    </lineage>
</organism>
<dbReference type="EMBL" id="AP012342">
    <property type="protein sequence ID" value="BAM07609.1"/>
    <property type="molecule type" value="Genomic_DNA"/>
</dbReference>
<proteinExistence type="predicted"/>
<protein>
    <submittedName>
        <fullName evidence="4">Putative GCN5-related N-acetyltransferase</fullName>
    </submittedName>
</protein>
<feature type="domain" description="N-acetyltransferase" evidence="3">
    <location>
        <begin position="5"/>
        <end position="159"/>
    </location>
</feature>
<reference evidence="5" key="2">
    <citation type="submission" date="2012-03" db="EMBL/GenBank/DDBJ databases">
        <title>The complete genome sequence of the pioneer microbe on fresh volcanic deposit, Leptospirillum ferrooxidans strain C2-3.</title>
        <authorList>
            <person name="Fujimura R."/>
            <person name="Sato Y."/>
            <person name="Nishizawa T."/>
            <person name="Nanba K."/>
            <person name="Oshima K."/>
            <person name="Hattori M."/>
            <person name="Kamijo T."/>
            <person name="Ohta H."/>
        </authorList>
    </citation>
    <scope>NUCLEOTIDE SEQUENCE [LARGE SCALE GENOMIC DNA]</scope>
    <source>
        <strain evidence="5">C2-3</strain>
    </source>
</reference>
<evidence type="ECO:0000256" key="2">
    <source>
        <dbReference type="ARBA" id="ARBA00023315"/>
    </source>
</evidence>
<dbReference type="Proteomes" id="UP000007382">
    <property type="component" value="Chromosome"/>
</dbReference>